<protein>
    <submittedName>
        <fullName evidence="1">Uncharacterized protein</fullName>
    </submittedName>
</protein>
<organism evidence="1">
    <name type="scientific">Amphimedon queenslandica</name>
    <name type="common">Sponge</name>
    <dbReference type="NCBI Taxonomy" id="400682"/>
    <lineage>
        <taxon>Eukaryota</taxon>
        <taxon>Metazoa</taxon>
        <taxon>Porifera</taxon>
        <taxon>Demospongiae</taxon>
        <taxon>Heteroscleromorpha</taxon>
        <taxon>Haplosclerida</taxon>
        <taxon>Niphatidae</taxon>
        <taxon>Amphimedon</taxon>
    </lineage>
</organism>
<dbReference type="EnsemblMetazoa" id="Aqu2.1.37830_001">
    <property type="protein sequence ID" value="Aqu2.1.37830_001"/>
    <property type="gene ID" value="Aqu2.1.37830"/>
</dbReference>
<dbReference type="AlphaFoldDB" id="A0A1X7VC04"/>
<name>A0A1X7VC04_AMPQE</name>
<proteinExistence type="predicted"/>
<sequence>LVPTGSFVGDRVDEGTDVVVDK</sequence>
<dbReference type="InParanoid" id="A0A1X7VC04"/>
<reference evidence="1" key="1">
    <citation type="submission" date="2017-05" db="UniProtKB">
        <authorList>
            <consortium name="EnsemblMetazoa"/>
        </authorList>
    </citation>
    <scope>IDENTIFICATION</scope>
</reference>
<evidence type="ECO:0000313" key="1">
    <source>
        <dbReference type="EnsemblMetazoa" id="Aqu2.1.37830_001"/>
    </source>
</evidence>
<accession>A0A1X7VC04</accession>